<gene>
    <name evidence="3" type="ORF">CK203_047847</name>
    <name evidence="2" type="ORF">CK203_097910</name>
</gene>
<feature type="transmembrane region" description="Helical" evidence="1">
    <location>
        <begin position="21"/>
        <end position="39"/>
    </location>
</feature>
<reference evidence="3 4" key="1">
    <citation type="journal article" date="2018" name="PLoS Genet.">
        <title>Population sequencing reveals clonal diversity and ancestral inbreeding in the grapevine cultivar Chardonnay.</title>
        <authorList>
            <person name="Roach M.J."/>
            <person name="Johnson D.L."/>
            <person name="Bohlmann J."/>
            <person name="van Vuuren H.J."/>
            <person name="Jones S.J."/>
            <person name="Pretorius I.S."/>
            <person name="Schmidt S.A."/>
            <person name="Borneman A.R."/>
        </authorList>
    </citation>
    <scope>NUCLEOTIDE SEQUENCE [LARGE SCALE GENOMIC DNA]</scope>
    <source>
        <strain evidence="4">cv. Chardonnay</strain>
        <strain evidence="3">I10V1</strain>
        <tissue evidence="3">Leaf</tissue>
    </source>
</reference>
<organism evidence="3 4">
    <name type="scientific">Vitis vinifera</name>
    <name type="common">Grape</name>
    <dbReference type="NCBI Taxonomy" id="29760"/>
    <lineage>
        <taxon>Eukaryota</taxon>
        <taxon>Viridiplantae</taxon>
        <taxon>Streptophyta</taxon>
        <taxon>Embryophyta</taxon>
        <taxon>Tracheophyta</taxon>
        <taxon>Spermatophyta</taxon>
        <taxon>Magnoliopsida</taxon>
        <taxon>eudicotyledons</taxon>
        <taxon>Gunneridae</taxon>
        <taxon>Pentapetalae</taxon>
        <taxon>rosids</taxon>
        <taxon>Vitales</taxon>
        <taxon>Vitaceae</taxon>
        <taxon>Viteae</taxon>
        <taxon>Vitis</taxon>
    </lineage>
</organism>
<dbReference type="EMBL" id="QGNW01001800">
    <property type="protein sequence ID" value="RVW30371.1"/>
    <property type="molecule type" value="Genomic_DNA"/>
</dbReference>
<name>A0A438H8Q9_VITVI</name>
<keyword evidence="1" id="KW-0812">Transmembrane</keyword>
<dbReference type="AlphaFoldDB" id="A0A438H8Q9"/>
<evidence type="ECO:0000313" key="3">
    <source>
        <dbReference type="EMBL" id="RVW80852.1"/>
    </source>
</evidence>
<protein>
    <submittedName>
        <fullName evidence="3">Uncharacterized protein</fullName>
    </submittedName>
</protein>
<evidence type="ECO:0000313" key="2">
    <source>
        <dbReference type="EMBL" id="RVW30371.1"/>
    </source>
</evidence>
<keyword evidence="1" id="KW-0472">Membrane</keyword>
<comment type="caution">
    <text evidence="3">The sequence shown here is derived from an EMBL/GenBank/DDBJ whole genome shotgun (WGS) entry which is preliminary data.</text>
</comment>
<evidence type="ECO:0000256" key="1">
    <source>
        <dbReference type="SAM" id="Phobius"/>
    </source>
</evidence>
<keyword evidence="1" id="KW-1133">Transmembrane helix</keyword>
<proteinExistence type="predicted"/>
<dbReference type="EMBL" id="QGNW01000260">
    <property type="protein sequence ID" value="RVW80852.1"/>
    <property type="molecule type" value="Genomic_DNA"/>
</dbReference>
<dbReference type="Proteomes" id="UP000288805">
    <property type="component" value="Unassembled WGS sequence"/>
</dbReference>
<sequence>MLAWKRHLHVTRGTKMLGVRAGVCIFALSYCCFVLLAVAETTSPSEGEFV</sequence>
<evidence type="ECO:0000313" key="4">
    <source>
        <dbReference type="Proteomes" id="UP000288805"/>
    </source>
</evidence>
<accession>A0A438H8Q9</accession>